<keyword evidence="3" id="KW-1185">Reference proteome</keyword>
<protein>
    <submittedName>
        <fullName evidence="2">Helix-turn-helix domain-containing protein</fullName>
    </submittedName>
</protein>
<gene>
    <name evidence="2" type="ORF">H8Z77_02740</name>
</gene>
<reference evidence="2 3" key="1">
    <citation type="submission" date="2020-08" db="EMBL/GenBank/DDBJ databases">
        <title>Genome public.</title>
        <authorList>
            <person name="Liu C."/>
            <person name="Sun Q."/>
        </authorList>
    </citation>
    <scope>NUCLEOTIDE SEQUENCE [LARGE SCALE GENOMIC DNA]</scope>
    <source>
        <strain evidence="2 3">NSJ-27</strain>
    </source>
</reference>
<comment type="caution">
    <text evidence="2">The sequence shown here is derived from an EMBL/GenBank/DDBJ whole genome shotgun (WGS) entry which is preliminary data.</text>
</comment>
<evidence type="ECO:0000259" key="1">
    <source>
        <dbReference type="Pfam" id="PF12728"/>
    </source>
</evidence>
<dbReference type="NCBIfam" id="TIGR01764">
    <property type="entry name" value="excise"/>
    <property type="match status" value="1"/>
</dbReference>
<dbReference type="InterPro" id="IPR041657">
    <property type="entry name" value="HTH_17"/>
</dbReference>
<organism evidence="2 3">
    <name type="scientific">Clostridium facile</name>
    <dbReference type="NCBI Taxonomy" id="2763035"/>
    <lineage>
        <taxon>Bacteria</taxon>
        <taxon>Bacillati</taxon>
        <taxon>Bacillota</taxon>
        <taxon>Clostridia</taxon>
        <taxon>Eubacteriales</taxon>
        <taxon>Clostridiaceae</taxon>
        <taxon>Clostridium</taxon>
    </lineage>
</organism>
<dbReference type="Proteomes" id="UP000649151">
    <property type="component" value="Unassembled WGS sequence"/>
</dbReference>
<dbReference type="RefSeq" id="WP_186996114.1">
    <property type="nucleotide sequence ID" value="NZ_JACOQK010000001.1"/>
</dbReference>
<dbReference type="InterPro" id="IPR010093">
    <property type="entry name" value="SinI_DNA-bd"/>
</dbReference>
<accession>A0ABR7IP94</accession>
<evidence type="ECO:0000313" key="3">
    <source>
        <dbReference type="Proteomes" id="UP000649151"/>
    </source>
</evidence>
<dbReference type="EMBL" id="JACOQK010000001">
    <property type="protein sequence ID" value="MBC5786941.1"/>
    <property type="molecule type" value="Genomic_DNA"/>
</dbReference>
<sequence>MFHLYTCDQVADRYQVKTVTIWNWIRTKKLPAIKLGKEYRIREQDLWEFEQKHLTVPKKVAAE</sequence>
<dbReference type="Pfam" id="PF12728">
    <property type="entry name" value="HTH_17"/>
    <property type="match status" value="1"/>
</dbReference>
<feature type="domain" description="Helix-turn-helix" evidence="1">
    <location>
        <begin position="4"/>
        <end position="49"/>
    </location>
</feature>
<name>A0ABR7IP94_9CLOT</name>
<evidence type="ECO:0000313" key="2">
    <source>
        <dbReference type="EMBL" id="MBC5786941.1"/>
    </source>
</evidence>
<dbReference type="InterPro" id="IPR009061">
    <property type="entry name" value="DNA-bd_dom_put_sf"/>
</dbReference>
<dbReference type="SUPFAM" id="SSF46955">
    <property type="entry name" value="Putative DNA-binding domain"/>
    <property type="match status" value="1"/>
</dbReference>
<proteinExistence type="predicted"/>